<keyword evidence="4" id="KW-0963">Cytoplasm</keyword>
<dbReference type="InterPro" id="IPR049704">
    <property type="entry name" value="Aminotrans_3_PPA_site"/>
</dbReference>
<dbReference type="HAMAP" id="MF_01107">
    <property type="entry name" value="ArgD_aminotrans_3"/>
    <property type="match status" value="1"/>
</dbReference>
<dbReference type="InterPro" id="IPR015422">
    <property type="entry name" value="PyrdxlP-dep_Trfase_small"/>
</dbReference>
<dbReference type="GO" id="GO:0006526">
    <property type="term" value="P:L-arginine biosynthetic process"/>
    <property type="evidence" value="ECO:0007669"/>
    <property type="project" value="UniProtKB-UniRule"/>
</dbReference>
<dbReference type="PANTHER" id="PTHR11986">
    <property type="entry name" value="AMINOTRANSFERASE CLASS III"/>
    <property type="match status" value="1"/>
</dbReference>
<dbReference type="GO" id="GO:0003992">
    <property type="term" value="F:N2-acetyl-L-ornithine:2-oxoglutarate 5-aminotransferase activity"/>
    <property type="evidence" value="ECO:0007669"/>
    <property type="project" value="UniProtKB-UniRule"/>
</dbReference>
<evidence type="ECO:0000256" key="4">
    <source>
        <dbReference type="HAMAP-Rule" id="MF_01107"/>
    </source>
</evidence>
<dbReference type="PANTHER" id="PTHR11986:SF113">
    <property type="entry name" value="SUCCINYLORNITHINE TRANSAMINASE"/>
    <property type="match status" value="1"/>
</dbReference>
<comment type="subcellular location">
    <subcellularLocation>
        <location evidence="4">Cytoplasm</location>
    </subcellularLocation>
</comment>
<dbReference type="EC" id="2.6.1.11" evidence="4"/>
<dbReference type="Gene3D" id="3.90.1150.10">
    <property type="entry name" value="Aspartate Aminotransferase, domain 1"/>
    <property type="match status" value="1"/>
</dbReference>
<reference evidence="5 6" key="1">
    <citation type="submission" date="2018-11" db="EMBL/GenBank/DDBJ databases">
        <title>Genomic Encyclopedia of Type Strains, Phase IV (KMG-IV): sequencing the most valuable type-strain genomes for metagenomic binning, comparative biology and taxonomic classification.</title>
        <authorList>
            <person name="Goeker M."/>
        </authorList>
    </citation>
    <scope>NUCLEOTIDE SEQUENCE [LARGE SCALE GENOMIC DNA]</scope>
    <source>
        <strain evidence="5 6">DSM 102936</strain>
    </source>
</reference>
<dbReference type="NCBIfam" id="TIGR00707">
    <property type="entry name" value="argD"/>
    <property type="match status" value="1"/>
</dbReference>
<gene>
    <name evidence="4" type="primary">argD</name>
    <name evidence="5" type="ORF">EDD75_1975</name>
</gene>
<dbReference type="Proteomes" id="UP000282654">
    <property type="component" value="Unassembled WGS sequence"/>
</dbReference>
<feature type="binding site" evidence="4">
    <location>
        <position position="288"/>
    </location>
    <ligand>
        <name>N(2)-acetyl-L-ornithine</name>
        <dbReference type="ChEBI" id="CHEBI:57805"/>
    </ligand>
</feature>
<proteinExistence type="inferred from homology"/>
<dbReference type="InterPro" id="IPR005814">
    <property type="entry name" value="Aminotrans_3"/>
</dbReference>
<dbReference type="FunFam" id="3.40.640.10:FF:000004">
    <property type="entry name" value="Acetylornithine aminotransferase"/>
    <property type="match status" value="1"/>
</dbReference>
<dbReference type="GO" id="GO:0042802">
    <property type="term" value="F:identical protein binding"/>
    <property type="evidence" value="ECO:0007669"/>
    <property type="project" value="TreeGrafter"/>
</dbReference>
<evidence type="ECO:0000256" key="2">
    <source>
        <dbReference type="ARBA" id="ARBA00022679"/>
    </source>
</evidence>
<dbReference type="GO" id="GO:0005737">
    <property type="term" value="C:cytoplasm"/>
    <property type="evidence" value="ECO:0007669"/>
    <property type="project" value="UniProtKB-SubCell"/>
</dbReference>
<feature type="binding site" evidence="4">
    <location>
        <position position="146"/>
    </location>
    <ligand>
        <name>pyridoxal 5'-phosphate</name>
        <dbReference type="ChEBI" id="CHEBI:597326"/>
    </ligand>
</feature>
<dbReference type="CDD" id="cd00610">
    <property type="entry name" value="OAT_like"/>
    <property type="match status" value="1"/>
</dbReference>
<dbReference type="EMBL" id="RKRE01000003">
    <property type="protein sequence ID" value="RPF42862.1"/>
    <property type="molecule type" value="Genomic_DNA"/>
</dbReference>
<dbReference type="GO" id="GO:0030170">
    <property type="term" value="F:pyridoxal phosphate binding"/>
    <property type="evidence" value="ECO:0007669"/>
    <property type="project" value="InterPro"/>
</dbReference>
<protein>
    <recommendedName>
        <fullName evidence="4">Acetylornithine aminotransferase</fullName>
        <shortName evidence="4">ACOAT</shortName>
        <ecNumber evidence="4">2.6.1.11</ecNumber>
    </recommendedName>
</protein>
<dbReference type="NCBIfam" id="NF002325">
    <property type="entry name" value="PRK01278.1"/>
    <property type="match status" value="1"/>
</dbReference>
<dbReference type="NCBIfam" id="NF002874">
    <property type="entry name" value="PRK03244.1"/>
    <property type="match status" value="1"/>
</dbReference>
<evidence type="ECO:0000313" key="5">
    <source>
        <dbReference type="EMBL" id="RPF42862.1"/>
    </source>
</evidence>
<evidence type="ECO:0000256" key="3">
    <source>
        <dbReference type="ARBA" id="ARBA00022898"/>
    </source>
</evidence>
<comment type="similarity">
    <text evidence="4">Belongs to the class-III pyridoxal-phosphate-dependent aminotransferase family. ArgD subfamily.</text>
</comment>
<comment type="caution">
    <text evidence="5">The sequence shown here is derived from an EMBL/GenBank/DDBJ whole genome shotgun (WGS) entry which is preliminary data.</text>
</comment>
<feature type="binding site" evidence="4">
    <location>
        <position position="149"/>
    </location>
    <ligand>
        <name>N(2)-acetyl-L-ornithine</name>
        <dbReference type="ChEBI" id="CHEBI:57805"/>
    </ligand>
</feature>
<keyword evidence="1 4" id="KW-0032">Aminotransferase</keyword>
<evidence type="ECO:0000256" key="1">
    <source>
        <dbReference type="ARBA" id="ARBA00022576"/>
    </source>
</evidence>
<dbReference type="InterPro" id="IPR004636">
    <property type="entry name" value="AcOrn/SuccOrn_fam"/>
</dbReference>
<dbReference type="InterPro" id="IPR015424">
    <property type="entry name" value="PyrdxlP-dep_Trfase"/>
</dbReference>
<dbReference type="Gene3D" id="3.40.640.10">
    <property type="entry name" value="Type I PLP-dependent aspartate aminotransferase-like (Major domain)"/>
    <property type="match status" value="1"/>
</dbReference>
<feature type="binding site" evidence="4">
    <location>
        <begin position="113"/>
        <end position="114"/>
    </location>
    <ligand>
        <name>pyridoxal 5'-phosphate</name>
        <dbReference type="ChEBI" id="CHEBI:597326"/>
    </ligand>
</feature>
<dbReference type="PROSITE" id="PS00600">
    <property type="entry name" value="AA_TRANSFER_CLASS_3"/>
    <property type="match status" value="1"/>
</dbReference>
<comment type="catalytic activity">
    <reaction evidence="4">
        <text>N(2)-acetyl-L-ornithine + 2-oxoglutarate = N-acetyl-L-glutamate 5-semialdehyde + L-glutamate</text>
        <dbReference type="Rhea" id="RHEA:18049"/>
        <dbReference type="ChEBI" id="CHEBI:16810"/>
        <dbReference type="ChEBI" id="CHEBI:29123"/>
        <dbReference type="ChEBI" id="CHEBI:29985"/>
        <dbReference type="ChEBI" id="CHEBI:57805"/>
        <dbReference type="EC" id="2.6.1.11"/>
    </reaction>
</comment>
<keyword evidence="4" id="KW-0055">Arginine biosynthesis</keyword>
<dbReference type="UniPathway" id="UPA00068">
    <property type="reaction ID" value="UER00109"/>
</dbReference>
<keyword evidence="2 4" id="KW-0808">Transferase</keyword>
<dbReference type="InterPro" id="IPR015421">
    <property type="entry name" value="PyrdxlP-dep_Trfase_major"/>
</dbReference>
<sequence>MAAENSAGFSPREVVALADKYIMKTYGRLPLVLVRGAGVRVWDAAGREYLDFVAGLAVNSLGHCHPRVVAAIREQAGVLMHCSNLYYSVPQTMLARWLVEHTPYDRVFFCNSGAEAVEGALKLARKYAKKRWGEGRFEIVTALNSFHGRTYGAVTATGQPKYHQGFEPLVPGFRYVPFNDVAALEAAVTDKTAAVLLEPVQGEGGVYPATDEFIRVAWEICQQRGALLIFDEVQCGLGRTGRFLAQEHYGVTADITCLAKALGGGFPIGALLATEEVASAFAPGDHASTFGGNPLAAAAALAALRAIEEEGLVANAVRVGSYFREALERLRAQSGLITEVRGLGLMLGVVVKVPAKQLVSLCQERGLIVNAVKEDTLRFVPPLTISREDVDRAVAILQAALTAAVREIELNP</sequence>
<feature type="binding site" evidence="4">
    <location>
        <position position="289"/>
    </location>
    <ligand>
        <name>pyridoxal 5'-phosphate</name>
        <dbReference type="ChEBI" id="CHEBI:597326"/>
    </ligand>
</feature>
<dbReference type="AlphaFoldDB" id="A0A3N5B243"/>
<dbReference type="SUPFAM" id="SSF53383">
    <property type="entry name" value="PLP-dependent transferases"/>
    <property type="match status" value="1"/>
</dbReference>
<keyword evidence="4" id="KW-0028">Amino-acid biosynthesis</keyword>
<dbReference type="Pfam" id="PF00202">
    <property type="entry name" value="Aminotran_3"/>
    <property type="match status" value="1"/>
</dbReference>
<comment type="cofactor">
    <cofactor evidence="4">
        <name>pyridoxal 5'-phosphate</name>
        <dbReference type="ChEBI" id="CHEBI:597326"/>
    </cofactor>
    <text evidence="4">Binds 1 pyridoxal phosphate per subunit.</text>
</comment>
<dbReference type="InterPro" id="IPR050103">
    <property type="entry name" value="Class-III_PLP-dep_AT"/>
</dbReference>
<feature type="binding site" evidence="4">
    <location>
        <begin position="231"/>
        <end position="234"/>
    </location>
    <ligand>
        <name>pyridoxal 5'-phosphate</name>
        <dbReference type="ChEBI" id="CHEBI:597326"/>
    </ligand>
</feature>
<comment type="pathway">
    <text evidence="4">Amino-acid biosynthesis; L-arginine biosynthesis; N(2)-acetyl-L-ornithine from L-glutamate: step 4/4.</text>
</comment>
<feature type="modified residue" description="N6-(pyridoxal phosphate)lysine" evidence="4">
    <location>
        <position position="260"/>
    </location>
</feature>
<accession>A0A3N5B243</accession>
<dbReference type="PIRSF" id="PIRSF000521">
    <property type="entry name" value="Transaminase_4ab_Lys_Orn"/>
    <property type="match status" value="1"/>
</dbReference>
<comment type="subunit">
    <text evidence="4">Homodimer.</text>
</comment>
<keyword evidence="3 4" id="KW-0663">Pyridoxal phosphate</keyword>
<evidence type="ECO:0000313" key="6">
    <source>
        <dbReference type="Proteomes" id="UP000282654"/>
    </source>
</evidence>
<name>A0A3N5B243_9THEO</name>
<comment type="miscellaneous">
    <text evidence="4">May also have succinyldiaminopimelate aminotransferase activity, thus carrying out the corresponding step in lysine biosynthesis.</text>
</comment>
<organism evidence="5 6">
    <name type="scientific">Thermodesulfitimonas autotrophica</name>
    <dbReference type="NCBI Taxonomy" id="1894989"/>
    <lineage>
        <taxon>Bacteria</taxon>
        <taxon>Bacillati</taxon>
        <taxon>Bacillota</taxon>
        <taxon>Clostridia</taxon>
        <taxon>Thermoanaerobacterales</taxon>
        <taxon>Thermoanaerobacteraceae</taxon>
        <taxon>Thermodesulfitimonas</taxon>
    </lineage>
</organism>
<keyword evidence="6" id="KW-1185">Reference proteome</keyword>